<feature type="transmembrane region" description="Helical" evidence="7">
    <location>
        <begin position="12"/>
        <end position="37"/>
    </location>
</feature>
<dbReference type="OrthoDB" id="9775268at2"/>
<feature type="transmembrane region" description="Helical" evidence="7">
    <location>
        <begin position="342"/>
        <end position="365"/>
    </location>
</feature>
<comment type="subcellular location">
    <subcellularLocation>
        <location evidence="1">Cell membrane</location>
        <topology evidence="1">Multi-pass membrane protein</topology>
    </subcellularLocation>
</comment>
<evidence type="ECO:0000313" key="10">
    <source>
        <dbReference type="Proteomes" id="UP000307841"/>
    </source>
</evidence>
<keyword evidence="2" id="KW-0813">Transport</keyword>
<dbReference type="PANTHER" id="PTHR43266">
    <property type="entry name" value="MACROLIDE-EFFLUX PROTEIN"/>
    <property type="match status" value="1"/>
</dbReference>
<feature type="transmembrane region" description="Helical" evidence="7">
    <location>
        <begin position="103"/>
        <end position="123"/>
    </location>
</feature>
<keyword evidence="5 7" id="KW-1133">Transmembrane helix</keyword>
<feature type="transmembrane region" description="Helical" evidence="7">
    <location>
        <begin position="395"/>
        <end position="413"/>
    </location>
</feature>
<dbReference type="RefSeq" id="WP_137030865.1">
    <property type="nucleotide sequence ID" value="NZ_SZNK01000001.1"/>
</dbReference>
<dbReference type="EMBL" id="SZNK01000001">
    <property type="protein sequence ID" value="TKI57425.1"/>
    <property type="molecule type" value="Genomic_DNA"/>
</dbReference>
<dbReference type="GO" id="GO:0022857">
    <property type="term" value="F:transmembrane transporter activity"/>
    <property type="evidence" value="ECO:0007669"/>
    <property type="project" value="InterPro"/>
</dbReference>
<dbReference type="InterPro" id="IPR036259">
    <property type="entry name" value="MFS_trans_sf"/>
</dbReference>
<keyword evidence="10" id="KW-1185">Reference proteome</keyword>
<dbReference type="Pfam" id="PF07690">
    <property type="entry name" value="MFS_1"/>
    <property type="match status" value="1"/>
</dbReference>
<evidence type="ECO:0000256" key="7">
    <source>
        <dbReference type="SAM" id="Phobius"/>
    </source>
</evidence>
<feature type="transmembrane region" description="Helical" evidence="7">
    <location>
        <begin position="305"/>
        <end position="330"/>
    </location>
</feature>
<feature type="domain" description="Major facilitator superfamily (MFS) profile" evidence="8">
    <location>
        <begin position="10"/>
        <end position="420"/>
    </location>
</feature>
<organism evidence="9 10">
    <name type="scientific">Brevibacillus antibioticus</name>
    <dbReference type="NCBI Taxonomy" id="2570228"/>
    <lineage>
        <taxon>Bacteria</taxon>
        <taxon>Bacillati</taxon>
        <taxon>Bacillota</taxon>
        <taxon>Bacilli</taxon>
        <taxon>Bacillales</taxon>
        <taxon>Paenibacillaceae</taxon>
        <taxon>Brevibacillus</taxon>
    </lineage>
</organism>
<keyword evidence="6 7" id="KW-0472">Membrane</keyword>
<evidence type="ECO:0000256" key="4">
    <source>
        <dbReference type="ARBA" id="ARBA00022692"/>
    </source>
</evidence>
<protein>
    <submittedName>
        <fullName evidence="9">MFS transporter</fullName>
    </submittedName>
</protein>
<evidence type="ECO:0000256" key="5">
    <source>
        <dbReference type="ARBA" id="ARBA00022989"/>
    </source>
</evidence>
<evidence type="ECO:0000256" key="1">
    <source>
        <dbReference type="ARBA" id="ARBA00004651"/>
    </source>
</evidence>
<dbReference type="Proteomes" id="UP000307841">
    <property type="component" value="Unassembled WGS sequence"/>
</dbReference>
<dbReference type="PROSITE" id="PS50850">
    <property type="entry name" value="MFS"/>
    <property type="match status" value="1"/>
</dbReference>
<keyword evidence="3" id="KW-1003">Cell membrane</keyword>
<sequence length="434" mass="47275">MNAHDKAFRRFLIIWSGQLLSAIGSGLTAFALGVFVFQQTHSTMSYSFIILFSFLPSFLLLPFSGVLADRFDRKKMMIIGDIGSIAGILFILLVMLSGHMELWHIYLGVGISAISAAILNPAFKATVSDLVSEEMYSQASGLIQLANSAQYLISPLVAGFLLSAFDIQLVLLIDIITFLLAVGAVLLIMKHDATPQKHERQSFFREMSEAFRYLLSKKGVFSLVLLMSVVCFYIGLLQSLLGPMMLTLTDSKTLGIALSASASGMLVSSLLIGLFGMGKSKVFMLSFSLALAGLFYALMGVFTSVWLIMVFGFLFFITLPFVNTSLEVLIRTNVENERQGRVWSMITAISQIGFVLAFGSAGFLADHVFNPLFDPDQFLGQTVGQVIGTGAGRGIGFLFILSGVLVALLGIVIGRVRKIRDLEGITLKGNHSHK</sequence>
<evidence type="ECO:0000256" key="6">
    <source>
        <dbReference type="ARBA" id="ARBA00023136"/>
    </source>
</evidence>
<name>A0A4U2YAW7_9BACL</name>
<feature type="transmembrane region" description="Helical" evidence="7">
    <location>
        <begin position="210"/>
        <end position="236"/>
    </location>
</feature>
<evidence type="ECO:0000259" key="8">
    <source>
        <dbReference type="PROSITE" id="PS50850"/>
    </source>
</evidence>
<evidence type="ECO:0000313" key="9">
    <source>
        <dbReference type="EMBL" id="TKI57425.1"/>
    </source>
</evidence>
<dbReference type="InterPro" id="IPR020846">
    <property type="entry name" value="MFS_dom"/>
</dbReference>
<proteinExistence type="predicted"/>
<dbReference type="SUPFAM" id="SSF103473">
    <property type="entry name" value="MFS general substrate transporter"/>
    <property type="match status" value="1"/>
</dbReference>
<dbReference type="CDD" id="cd06173">
    <property type="entry name" value="MFS_MefA_like"/>
    <property type="match status" value="1"/>
</dbReference>
<comment type="caution">
    <text evidence="9">The sequence shown here is derived from an EMBL/GenBank/DDBJ whole genome shotgun (WGS) entry which is preliminary data.</text>
</comment>
<gene>
    <name evidence="9" type="ORF">E8L90_19290</name>
</gene>
<feature type="transmembrane region" description="Helical" evidence="7">
    <location>
        <begin position="282"/>
        <end position="299"/>
    </location>
</feature>
<evidence type="ECO:0000256" key="2">
    <source>
        <dbReference type="ARBA" id="ARBA00022448"/>
    </source>
</evidence>
<feature type="transmembrane region" description="Helical" evidence="7">
    <location>
        <begin position="43"/>
        <end position="66"/>
    </location>
</feature>
<evidence type="ECO:0000256" key="3">
    <source>
        <dbReference type="ARBA" id="ARBA00022475"/>
    </source>
</evidence>
<dbReference type="Gene3D" id="1.20.1250.20">
    <property type="entry name" value="MFS general substrate transporter like domains"/>
    <property type="match status" value="1"/>
</dbReference>
<feature type="transmembrane region" description="Helical" evidence="7">
    <location>
        <begin position="78"/>
        <end position="97"/>
    </location>
</feature>
<dbReference type="AlphaFoldDB" id="A0A4U2YAW7"/>
<feature type="transmembrane region" description="Helical" evidence="7">
    <location>
        <begin position="256"/>
        <end position="275"/>
    </location>
</feature>
<accession>A0A4U2YAW7</accession>
<feature type="transmembrane region" description="Helical" evidence="7">
    <location>
        <begin position="169"/>
        <end position="189"/>
    </location>
</feature>
<dbReference type="InterPro" id="IPR011701">
    <property type="entry name" value="MFS"/>
</dbReference>
<keyword evidence="4 7" id="KW-0812">Transmembrane</keyword>
<reference evidence="9 10" key="1">
    <citation type="submission" date="2019-04" db="EMBL/GenBank/DDBJ databases">
        <title>Whole genome sequencing of Brevibacillus sp. TGS2-1.</title>
        <authorList>
            <person name="Choi A."/>
        </authorList>
    </citation>
    <scope>NUCLEOTIDE SEQUENCE [LARGE SCALE GENOMIC DNA]</scope>
    <source>
        <strain evidence="9 10">TGS2-1</strain>
    </source>
</reference>
<dbReference type="PANTHER" id="PTHR43266:SF2">
    <property type="entry name" value="MAJOR FACILITATOR SUPERFAMILY (MFS) PROFILE DOMAIN-CONTAINING PROTEIN"/>
    <property type="match status" value="1"/>
</dbReference>
<dbReference type="GO" id="GO:0005886">
    <property type="term" value="C:plasma membrane"/>
    <property type="evidence" value="ECO:0007669"/>
    <property type="project" value="UniProtKB-SubCell"/>
</dbReference>